<dbReference type="InterPro" id="IPR013785">
    <property type="entry name" value="Aldolase_TIM"/>
</dbReference>
<dbReference type="EMBL" id="PYAX01000001">
    <property type="protein sequence ID" value="PSL58511.1"/>
    <property type="molecule type" value="Genomic_DNA"/>
</dbReference>
<evidence type="ECO:0000256" key="2">
    <source>
        <dbReference type="ARBA" id="ARBA00023295"/>
    </source>
</evidence>
<reference evidence="3 4" key="1">
    <citation type="submission" date="2018-03" db="EMBL/GenBank/DDBJ databases">
        <title>Genomic Encyclopedia of Type Strains, Phase III (KMG-III): the genomes of soil and plant-associated and newly described type strains.</title>
        <authorList>
            <person name="Whitman W."/>
        </authorList>
    </citation>
    <scope>NUCLEOTIDE SEQUENCE [LARGE SCALE GENOMIC DNA]</scope>
    <source>
        <strain evidence="3 4">CGMCC 4.7097</strain>
    </source>
</reference>
<keyword evidence="4" id="KW-1185">Reference proteome</keyword>
<dbReference type="Gene3D" id="3.20.20.70">
    <property type="entry name" value="Aldolase class I"/>
    <property type="match status" value="1"/>
</dbReference>
<dbReference type="SUPFAM" id="SSF51445">
    <property type="entry name" value="(Trans)glycosidases"/>
    <property type="match status" value="1"/>
</dbReference>
<dbReference type="Gene3D" id="2.70.98.60">
    <property type="entry name" value="alpha-galactosidase from lactobacil brevis"/>
    <property type="match status" value="1"/>
</dbReference>
<dbReference type="PANTHER" id="PTHR43053">
    <property type="entry name" value="GLYCOSIDASE FAMILY 31"/>
    <property type="match status" value="1"/>
</dbReference>
<dbReference type="InterPro" id="IPR038417">
    <property type="entry name" value="Alpga-gal_N_sf"/>
</dbReference>
<dbReference type="InterPro" id="IPR050985">
    <property type="entry name" value="Alpha-glycosidase_related"/>
</dbReference>
<dbReference type="InterPro" id="IPR002252">
    <property type="entry name" value="Glyco_hydro_36"/>
</dbReference>
<dbReference type="RefSeq" id="WP_106613794.1">
    <property type="nucleotide sequence ID" value="NZ_PYAX01000001.1"/>
</dbReference>
<organism evidence="3 4">
    <name type="scientific">Saccharothrix carnea</name>
    <dbReference type="NCBI Taxonomy" id="1280637"/>
    <lineage>
        <taxon>Bacteria</taxon>
        <taxon>Bacillati</taxon>
        <taxon>Actinomycetota</taxon>
        <taxon>Actinomycetes</taxon>
        <taxon>Pseudonocardiales</taxon>
        <taxon>Pseudonocardiaceae</taxon>
        <taxon>Saccharothrix</taxon>
    </lineage>
</organism>
<dbReference type="CDD" id="cd14791">
    <property type="entry name" value="GH36"/>
    <property type="match status" value="1"/>
</dbReference>
<name>A0A2P8IJ96_SACCR</name>
<evidence type="ECO:0000256" key="1">
    <source>
        <dbReference type="ARBA" id="ARBA00022801"/>
    </source>
</evidence>
<sequence length="688" mass="74428">MTVTWSTGAIRLVLAHAEDRPVSLVSLKPGGTAEGAGVPLVEVQALGHGRFPGSHRYADTTIGARLRYRSHVASVDELRIVQHDPVSGLVVTSVFQGVAGVPAVRTWTQVDVEGDGSVCLQAVTSLSTGAFLVDAGRSVDELDLVHGDSDWVAESRWHRTPLREAGLVSMDPTVHHHASRSRFALTSRSSWSTGEHLPCGVLVARDDSWALAWQVEHNGAWHWEVGETVAGAYVAVLGPTDAEHQWSRVVTAGDGFTTVPVSVAVVEGGVDEAFGALTRQRRATLRNRRAPELPVIFNDYMNTLMGDPTTEKLLPLIDAAAEVGADYFCVDAGWYDEDGKWWDSVGEWRPSRTRFPGGFGEVTDRIRERGMVPGIWLEPEVVGVRSALARSLPDEAFFQRQGARVGEHGRFHLDFRHPAAVRHVDEVVDRLVEEFGVGYIKLDYNIMPGAGTDVAGVAPGEGLLGHNRAHLAWLDALLARHPDLLLENCASGAMRMDYAMLSRLHLQSTSDQQNPLLYPPIAAAAPASVLPEQAGNWAYAQPGMTPSEAAFTLATGVLGRLYLAGRVDLMDAAQRALVREAVTVHKGLRPEIAASVPFWPLGLTNRTGPWVAQGLRAAANSYLTVWRLPDAPPSVDLPVPHLRGQDVTVAPVFPAGSPEWVFEWHAAGGVLRATYRGAHPSAVVVRLA</sequence>
<dbReference type="InterPro" id="IPR017853">
    <property type="entry name" value="GH"/>
</dbReference>
<keyword evidence="1" id="KW-0378">Hydrolase</keyword>
<dbReference type="Pfam" id="PF02065">
    <property type="entry name" value="Melibiase"/>
    <property type="match status" value="1"/>
</dbReference>
<dbReference type="GO" id="GO:0016052">
    <property type="term" value="P:carbohydrate catabolic process"/>
    <property type="evidence" value="ECO:0007669"/>
    <property type="project" value="InterPro"/>
</dbReference>
<dbReference type="PANTHER" id="PTHR43053:SF3">
    <property type="entry name" value="ALPHA-GALACTOSIDASE C-RELATED"/>
    <property type="match status" value="1"/>
</dbReference>
<comment type="caution">
    <text evidence="3">The sequence shown here is derived from an EMBL/GenBank/DDBJ whole genome shotgun (WGS) entry which is preliminary data.</text>
</comment>
<gene>
    <name evidence="3" type="ORF">B0I31_101730</name>
</gene>
<evidence type="ECO:0000313" key="3">
    <source>
        <dbReference type="EMBL" id="PSL58511.1"/>
    </source>
</evidence>
<proteinExistence type="predicted"/>
<dbReference type="PRINTS" id="PR00743">
    <property type="entry name" value="GLHYDRLASE36"/>
</dbReference>
<keyword evidence="2" id="KW-0326">Glycosidase</keyword>
<dbReference type="OrthoDB" id="9758822at2"/>
<dbReference type="GO" id="GO:0004557">
    <property type="term" value="F:alpha-galactosidase activity"/>
    <property type="evidence" value="ECO:0007669"/>
    <property type="project" value="InterPro"/>
</dbReference>
<dbReference type="AlphaFoldDB" id="A0A2P8IJ96"/>
<protein>
    <submittedName>
        <fullName evidence="3">Alpha-galactosidase</fullName>
    </submittedName>
</protein>
<dbReference type="Proteomes" id="UP000241118">
    <property type="component" value="Unassembled WGS sequence"/>
</dbReference>
<accession>A0A2P8IJ96</accession>
<evidence type="ECO:0000313" key="4">
    <source>
        <dbReference type="Proteomes" id="UP000241118"/>
    </source>
</evidence>